<reference evidence="2" key="1">
    <citation type="submission" date="2016-10" db="EMBL/GenBank/DDBJ databases">
        <authorList>
            <person name="Varghese N."/>
            <person name="Submissions S."/>
        </authorList>
    </citation>
    <scope>NUCLEOTIDE SEQUENCE [LARGE SCALE GENOMIC DNA]</scope>
    <source>
        <strain evidence="2">CGMCC 1.6474</strain>
    </source>
</reference>
<dbReference type="Pfam" id="PF08795">
    <property type="entry name" value="DUF1796"/>
    <property type="match status" value="1"/>
</dbReference>
<proteinExistence type="predicted"/>
<dbReference type="RefSeq" id="WP_244535390.1">
    <property type="nucleotide sequence ID" value="NZ_FOSV01000007.1"/>
</dbReference>
<protein>
    <submittedName>
        <fullName evidence="1">Putative papain-like cysteine peptidase</fullName>
    </submittedName>
</protein>
<organism evidence="1 2">
    <name type="scientific">Methylorubrum salsuginis</name>
    <dbReference type="NCBI Taxonomy" id="414703"/>
    <lineage>
        <taxon>Bacteria</taxon>
        <taxon>Pseudomonadati</taxon>
        <taxon>Pseudomonadota</taxon>
        <taxon>Alphaproteobacteria</taxon>
        <taxon>Hyphomicrobiales</taxon>
        <taxon>Methylobacteriaceae</taxon>
        <taxon>Methylorubrum</taxon>
    </lineage>
</organism>
<evidence type="ECO:0000313" key="2">
    <source>
        <dbReference type="Proteomes" id="UP000198804"/>
    </source>
</evidence>
<dbReference type="Proteomes" id="UP000198804">
    <property type="component" value="Unassembled WGS sequence"/>
</dbReference>
<dbReference type="InterPro" id="IPR014903">
    <property type="entry name" value="DUF1796"/>
</dbReference>
<evidence type="ECO:0000313" key="1">
    <source>
        <dbReference type="EMBL" id="SFL02999.1"/>
    </source>
</evidence>
<dbReference type="AlphaFoldDB" id="A0A1I4ECR8"/>
<dbReference type="EMBL" id="FOSV01000007">
    <property type="protein sequence ID" value="SFL02999.1"/>
    <property type="molecule type" value="Genomic_DNA"/>
</dbReference>
<keyword evidence="2" id="KW-1185">Reference proteome</keyword>
<gene>
    <name evidence="1" type="ORF">SAMN04488125_107197</name>
</gene>
<sequence>MMSYHIVSIGGNCQPAHQIRRHTGKTEANVFDWLMIELRDVARLIDNDFVEFLELSNLQYVRTPFRHVLDQASLAKFVHDFKFSLEPRDQYENVRSKYDYLIKRWRETMERDETIVFVWLGAATDRDLHLLEQSISIRRKSKPFLIAALTTGLPPGRKSARIVCFDIAQPDPYVWKGDDMEWEAVLQTLPAELQAAAAATTNHGPIGTETLGRPKVFDPLEDAIRERASR</sequence>
<accession>A0A1I4ECR8</accession>
<name>A0A1I4ECR8_9HYPH</name>
<dbReference type="STRING" id="414703.SAMN04488125_107197"/>